<dbReference type="GO" id="GO:0005737">
    <property type="term" value="C:cytoplasm"/>
    <property type="evidence" value="ECO:0007669"/>
    <property type="project" value="TreeGrafter"/>
</dbReference>
<reference evidence="4" key="1">
    <citation type="submission" date="2023-06" db="EMBL/GenBank/DDBJ databases">
        <title>Conoideocrella luteorostrata (Hypocreales: Clavicipitaceae), a potential biocontrol fungus for elongate hemlock scale in United States Christmas tree production areas.</title>
        <authorList>
            <person name="Barrett H."/>
            <person name="Lovett B."/>
            <person name="Macias A.M."/>
            <person name="Stajich J.E."/>
            <person name="Kasson M.T."/>
        </authorList>
    </citation>
    <scope>NUCLEOTIDE SEQUENCE</scope>
    <source>
        <strain evidence="4">ARSEF 14590</strain>
    </source>
</reference>
<name>A0AAJ0G340_9HYPO</name>
<dbReference type="Pfam" id="PF23465">
    <property type="entry name" value="DUF7131"/>
    <property type="match status" value="1"/>
</dbReference>
<keyword evidence="5" id="KW-1185">Reference proteome</keyword>
<feature type="domain" description="C20G8.02-like WWE" evidence="2">
    <location>
        <begin position="84"/>
        <end position="206"/>
    </location>
</feature>
<dbReference type="GO" id="GO:0004620">
    <property type="term" value="F:phospholipase activity"/>
    <property type="evidence" value="ECO:0007669"/>
    <property type="project" value="TreeGrafter"/>
</dbReference>
<feature type="region of interest" description="Disordered" evidence="1">
    <location>
        <begin position="319"/>
        <end position="360"/>
    </location>
</feature>
<evidence type="ECO:0000256" key="1">
    <source>
        <dbReference type="SAM" id="MobiDB-lite"/>
    </source>
</evidence>
<protein>
    <recommendedName>
        <fullName evidence="6">DDHD domain-containing protein</fullName>
    </recommendedName>
</protein>
<accession>A0AAJ0G340</accession>
<gene>
    <name evidence="4" type="ORF">QQS21_002132</name>
</gene>
<sequence length="442" mass="49297">MPPGNGDRIPEKSYLSSAVDSINPWSSSRTATPTPENKKDAAAASAPEPSTAANKPATLGGHSITPFYGQSVRTYPKSCPPLMVQWFHAVDIPKRKPKLIKGLKKDEKGTKLPARPKKFSAFSESDSRRVEARYQRLLEAAEEEHGSLADSHKRPSKRPKSGKSSSLGDSRGHNRVAVNEDYLFDVDIEERELAPVYWLGPIYEVRTRSKSEVKDIHGASKNGQASAVDSKTPSSTVEPSKPANASVPPQNQVQLPTYKLFGAYMNNVATYEDDKTAWMTTDGMLSWVAASVYERFAGGGYMSGVKLIRGYIEPKKIKEKEDNKSAPENPDIPGLDERQQKLLKRRSAPPTTRESLDDLGYEQIIKQETEHREAKLQRQLSSLIEGEGRNTKETEEQIRKRDEQEIRDDYNAQDGEAQGREIEHLVLVTHGIGQRLGLRYVK</sequence>
<evidence type="ECO:0008006" key="6">
    <source>
        <dbReference type="Google" id="ProtNLM"/>
    </source>
</evidence>
<feature type="region of interest" description="Disordered" evidence="1">
    <location>
        <begin position="1"/>
        <end position="71"/>
    </location>
</feature>
<dbReference type="PANTHER" id="PTHR23509">
    <property type="entry name" value="PA-PL1 PHOSPHOLIPASE FAMILY"/>
    <property type="match status" value="1"/>
</dbReference>
<dbReference type="AlphaFoldDB" id="A0AAJ0G340"/>
<feature type="compositionally biased region" description="Polar residues" evidence="1">
    <location>
        <begin position="14"/>
        <end position="35"/>
    </location>
</feature>
<feature type="region of interest" description="Disordered" evidence="1">
    <location>
        <begin position="100"/>
        <end position="126"/>
    </location>
</feature>
<organism evidence="4 5">
    <name type="scientific">Conoideocrella luteorostrata</name>
    <dbReference type="NCBI Taxonomy" id="1105319"/>
    <lineage>
        <taxon>Eukaryota</taxon>
        <taxon>Fungi</taxon>
        <taxon>Dikarya</taxon>
        <taxon>Ascomycota</taxon>
        <taxon>Pezizomycotina</taxon>
        <taxon>Sordariomycetes</taxon>
        <taxon>Hypocreomycetidae</taxon>
        <taxon>Hypocreales</taxon>
        <taxon>Clavicipitaceae</taxon>
        <taxon>Conoideocrella</taxon>
    </lineage>
</organism>
<feature type="compositionally biased region" description="Polar residues" evidence="1">
    <location>
        <begin position="221"/>
        <end position="238"/>
    </location>
</feature>
<feature type="region of interest" description="Disordered" evidence="1">
    <location>
        <begin position="142"/>
        <end position="172"/>
    </location>
</feature>
<dbReference type="Proteomes" id="UP001251528">
    <property type="component" value="Unassembled WGS sequence"/>
</dbReference>
<dbReference type="InterPro" id="IPR057826">
    <property type="entry name" value="WWE_C20G8.02"/>
</dbReference>
<dbReference type="InterPro" id="IPR058055">
    <property type="entry name" value="PA-PLA1"/>
</dbReference>
<dbReference type="EMBL" id="JASWJB010000024">
    <property type="protein sequence ID" value="KAK2609351.1"/>
    <property type="molecule type" value="Genomic_DNA"/>
</dbReference>
<feature type="domain" description="DUF7131" evidence="3">
    <location>
        <begin position="257"/>
        <end position="311"/>
    </location>
</feature>
<evidence type="ECO:0000313" key="5">
    <source>
        <dbReference type="Proteomes" id="UP001251528"/>
    </source>
</evidence>
<feature type="compositionally biased region" description="Low complexity" evidence="1">
    <location>
        <begin position="42"/>
        <end position="53"/>
    </location>
</feature>
<feature type="region of interest" description="Disordered" evidence="1">
    <location>
        <begin position="214"/>
        <end position="250"/>
    </location>
</feature>
<evidence type="ECO:0000259" key="2">
    <source>
        <dbReference type="Pfam" id="PF23463"/>
    </source>
</evidence>
<dbReference type="PANTHER" id="PTHR23509:SF10">
    <property type="entry name" value="LD21067P"/>
    <property type="match status" value="1"/>
</dbReference>
<proteinExistence type="predicted"/>
<feature type="region of interest" description="Disordered" evidence="1">
    <location>
        <begin position="380"/>
        <end position="415"/>
    </location>
</feature>
<evidence type="ECO:0000259" key="3">
    <source>
        <dbReference type="Pfam" id="PF23465"/>
    </source>
</evidence>
<feature type="compositionally biased region" description="Basic and acidic residues" evidence="1">
    <location>
        <begin position="143"/>
        <end position="153"/>
    </location>
</feature>
<comment type="caution">
    <text evidence="4">The sequence shown here is derived from an EMBL/GenBank/DDBJ whole genome shotgun (WGS) entry which is preliminary data.</text>
</comment>
<dbReference type="Pfam" id="PF23463">
    <property type="entry name" value="WWE_2"/>
    <property type="match status" value="1"/>
</dbReference>
<dbReference type="InterPro" id="IPR055555">
    <property type="entry name" value="PA-PLA1_DUF7131"/>
</dbReference>
<feature type="compositionally biased region" description="Basic and acidic residues" evidence="1">
    <location>
        <begin position="386"/>
        <end position="410"/>
    </location>
</feature>
<evidence type="ECO:0000313" key="4">
    <source>
        <dbReference type="EMBL" id="KAK2609351.1"/>
    </source>
</evidence>